<dbReference type="EMBL" id="JAOSIR010000004">
    <property type="protein sequence ID" value="MDO8059092.1"/>
    <property type="molecule type" value="Genomic_DNA"/>
</dbReference>
<sequence>MRESSRNGAWNLEPKKSGHDAIKRVKQRFKGMDYLVQIDLKGYFETIDLSSSERIKPSQLENVYLHYIDLYRHKNGFKDNFKSVSEIRN</sequence>
<name>A0ABT9D241_9MOLU</name>
<evidence type="ECO:0000313" key="1">
    <source>
        <dbReference type="EMBL" id="MDO8059092.1"/>
    </source>
</evidence>
<organism evidence="1 2">
    <name type="scientific">Candidatus Phytoplasma crotalariae</name>
    <dbReference type="NCBI Taxonomy" id="2982627"/>
    <lineage>
        <taxon>Bacteria</taxon>
        <taxon>Bacillati</taxon>
        <taxon>Mycoplasmatota</taxon>
        <taxon>Mollicutes</taxon>
        <taxon>Acholeplasmatales</taxon>
        <taxon>Acholeplasmataceae</taxon>
        <taxon>Candidatus Phytoplasma</taxon>
        <taxon>16SrII (Peanut WB group)</taxon>
    </lineage>
</organism>
<keyword evidence="2" id="KW-1185">Reference proteome</keyword>
<comment type="caution">
    <text evidence="1">The sequence shown here is derived from an EMBL/GenBank/DDBJ whole genome shotgun (WGS) entry which is preliminary data.</text>
</comment>
<dbReference type="Proteomes" id="UP001170674">
    <property type="component" value="Unassembled WGS sequence"/>
</dbReference>
<reference evidence="1 2" key="1">
    <citation type="journal article" date="2023" name="Int. J. Syst. Evol. Microbiol.">
        <title>The observation of taxonomic boundaries for the 16SrII and 16SrXXV phytoplasmas using genome-based delimitation.</title>
        <authorList>
            <person name="Rodrigues Jardim B."/>
            <person name="Tran-Nguyen L.T.T."/>
            <person name="Gambley C."/>
            <person name="Al-Sadi A.M."/>
            <person name="Al-Subhi A.M."/>
            <person name="Foissac X."/>
            <person name="Salar P."/>
            <person name="Cai H."/>
            <person name="Yang J.Y."/>
            <person name="Davis R."/>
            <person name="Jones L."/>
            <person name="Rodoni B."/>
            <person name="Constable F.E."/>
        </authorList>
    </citation>
    <scope>NUCLEOTIDE SEQUENCE [LARGE SCALE GENOMIC DNA]</scope>
    <source>
        <strain evidence="1">BAWM-OMN-P53</strain>
    </source>
</reference>
<accession>A0ABT9D241</accession>
<evidence type="ECO:0000313" key="2">
    <source>
        <dbReference type="Proteomes" id="UP001170674"/>
    </source>
</evidence>
<proteinExistence type="predicted"/>
<gene>
    <name evidence="1" type="ORF">OC683_00460</name>
</gene>
<protein>
    <submittedName>
        <fullName evidence="1">Uncharacterized protein</fullName>
    </submittedName>
</protein>